<dbReference type="Proteomes" id="UP001433268">
    <property type="component" value="Unassembled WGS sequence"/>
</dbReference>
<sequence length="95" mass="9684">MSSRLFLASSGRGANAIRTTVEAPMLLGFGPSSLSSGTTTPGAGAGAAAFVGRTPLLKLARRSLHTPCPLPAEAAAATRRPAPWHHTGHHTSSDQ</sequence>
<evidence type="ECO:0000313" key="3">
    <source>
        <dbReference type="Proteomes" id="UP001433268"/>
    </source>
</evidence>
<dbReference type="GeneID" id="92050681"/>
<name>A0ABR1V8G5_9PEZI</name>
<gene>
    <name evidence="2" type="ORF">PG997_013307</name>
</gene>
<comment type="caution">
    <text evidence="2">The sequence shown here is derived from an EMBL/GenBank/DDBJ whole genome shotgun (WGS) entry which is preliminary data.</text>
</comment>
<organism evidence="2 3">
    <name type="scientific">Apiospora hydei</name>
    <dbReference type="NCBI Taxonomy" id="1337664"/>
    <lineage>
        <taxon>Eukaryota</taxon>
        <taxon>Fungi</taxon>
        <taxon>Dikarya</taxon>
        <taxon>Ascomycota</taxon>
        <taxon>Pezizomycotina</taxon>
        <taxon>Sordariomycetes</taxon>
        <taxon>Xylariomycetidae</taxon>
        <taxon>Amphisphaeriales</taxon>
        <taxon>Apiosporaceae</taxon>
        <taxon>Apiospora</taxon>
    </lineage>
</organism>
<accession>A0ABR1V8G5</accession>
<evidence type="ECO:0000313" key="2">
    <source>
        <dbReference type="EMBL" id="KAK8066560.1"/>
    </source>
</evidence>
<dbReference type="RefSeq" id="XP_066663313.1">
    <property type="nucleotide sequence ID" value="XM_066817621.1"/>
</dbReference>
<protein>
    <submittedName>
        <fullName evidence="2">Uncharacterized protein</fullName>
    </submittedName>
</protein>
<dbReference type="EMBL" id="JAQQWN010000009">
    <property type="protein sequence ID" value="KAK8066560.1"/>
    <property type="molecule type" value="Genomic_DNA"/>
</dbReference>
<keyword evidence="3" id="KW-1185">Reference proteome</keyword>
<proteinExistence type="predicted"/>
<evidence type="ECO:0000256" key="1">
    <source>
        <dbReference type="SAM" id="MobiDB-lite"/>
    </source>
</evidence>
<feature type="region of interest" description="Disordered" evidence="1">
    <location>
        <begin position="73"/>
        <end position="95"/>
    </location>
</feature>
<reference evidence="2 3" key="1">
    <citation type="submission" date="2023-01" db="EMBL/GenBank/DDBJ databases">
        <title>Analysis of 21 Apiospora genomes using comparative genomics revels a genus with tremendous synthesis potential of carbohydrate active enzymes and secondary metabolites.</title>
        <authorList>
            <person name="Sorensen T."/>
        </authorList>
    </citation>
    <scope>NUCLEOTIDE SEQUENCE [LARGE SCALE GENOMIC DNA]</scope>
    <source>
        <strain evidence="2 3">CBS 114990</strain>
    </source>
</reference>